<dbReference type="EMBL" id="JAJHUN010000001">
    <property type="protein sequence ID" value="KAJ4165316.1"/>
    <property type="molecule type" value="Genomic_DNA"/>
</dbReference>
<dbReference type="AlphaFoldDB" id="A0A9W8QNS2"/>
<comment type="caution">
    <text evidence="1">The sequence shown here is derived from an EMBL/GenBank/DDBJ whole genome shotgun (WGS) entry which is preliminary data.</text>
</comment>
<dbReference type="GeneID" id="80894111"/>
<organism evidence="1 2">
    <name type="scientific">Akanthomyces muscarius</name>
    <name type="common">Entomopathogenic fungus</name>
    <name type="synonym">Lecanicillium muscarium</name>
    <dbReference type="NCBI Taxonomy" id="2231603"/>
    <lineage>
        <taxon>Eukaryota</taxon>
        <taxon>Fungi</taxon>
        <taxon>Dikarya</taxon>
        <taxon>Ascomycota</taxon>
        <taxon>Pezizomycotina</taxon>
        <taxon>Sordariomycetes</taxon>
        <taxon>Hypocreomycetidae</taxon>
        <taxon>Hypocreales</taxon>
        <taxon>Cordycipitaceae</taxon>
        <taxon>Akanthomyces</taxon>
    </lineage>
</organism>
<keyword evidence="2" id="KW-1185">Reference proteome</keyword>
<gene>
    <name evidence="1" type="ORF">LMH87_006952</name>
</gene>
<proteinExistence type="predicted"/>
<evidence type="ECO:0000313" key="1">
    <source>
        <dbReference type="EMBL" id="KAJ4165316.1"/>
    </source>
</evidence>
<dbReference type="RefSeq" id="XP_056060231.1">
    <property type="nucleotide sequence ID" value="XM_056191965.1"/>
</dbReference>
<dbReference type="KEGG" id="amus:LMH87_006952"/>
<accession>A0A9W8QNS2</accession>
<name>A0A9W8QNS2_AKAMU</name>
<dbReference type="Proteomes" id="UP001144673">
    <property type="component" value="Chromosome 1"/>
</dbReference>
<protein>
    <submittedName>
        <fullName evidence="1">Uncharacterized protein</fullName>
    </submittedName>
</protein>
<sequence>MWATELPRKRRGRPSVAIARKVALISWVGVGTARPDKMLMKLTVAVADKSAVAIRRQAPGLPFTEARALKTVQAHQQGWACLAGLEAPANFCQSQVFFAQ</sequence>
<evidence type="ECO:0000313" key="2">
    <source>
        <dbReference type="Proteomes" id="UP001144673"/>
    </source>
</evidence>
<reference evidence="1" key="1">
    <citation type="journal article" date="2023" name="Access Microbiol">
        <title>De-novo genome assembly for Akanthomyces muscarius, a biocontrol agent of insect agricultural pests.</title>
        <authorList>
            <person name="Erdos Z."/>
            <person name="Studholme D.J."/>
            <person name="Raymond B."/>
            <person name="Sharma M."/>
        </authorList>
    </citation>
    <scope>NUCLEOTIDE SEQUENCE</scope>
    <source>
        <strain evidence="1">Ve6</strain>
    </source>
</reference>